<dbReference type="Gene3D" id="2.60.120.200">
    <property type="match status" value="1"/>
</dbReference>
<dbReference type="InterPro" id="IPR000757">
    <property type="entry name" value="Beta-glucanase-like"/>
</dbReference>
<protein>
    <submittedName>
        <fullName evidence="3">Glycoside hydrolase family 16 protein</fullName>
    </submittedName>
</protein>
<evidence type="ECO:0000313" key="3">
    <source>
        <dbReference type="EMBL" id="TWR28553.1"/>
    </source>
</evidence>
<dbReference type="OrthoDB" id="9809583at2"/>
<evidence type="ECO:0000259" key="2">
    <source>
        <dbReference type="PROSITE" id="PS51762"/>
    </source>
</evidence>
<sequence>MRRSIAIAGIAVVALLASCSKSNYSSRSDVSKNANDSVASKQTLIWADEFDKPGAPDPTKWGYDIGNIDGWGNNELEYYTNRPENVIVADGKLKIMLKKEAYKGFNYTSARLLTKGKFDFTYGRLEFRAKLPSGRGTWPALWALGSNIDIKQWPACGEIDVMEHVGNQQNKIFATLHYSGHSGANGVGKTTMEPTASTDFHVYSLDWNKNKLKFAVDGKVYHTFVNDPSLPFNDKFFLIMNVAMGGNFGGEVDPAITEGTMEVDFVRVYQ</sequence>
<dbReference type="PANTHER" id="PTHR10963:SF55">
    <property type="entry name" value="GLYCOSIDE HYDROLASE FAMILY 16 PROTEIN"/>
    <property type="match status" value="1"/>
</dbReference>
<keyword evidence="3" id="KW-0378">Hydrolase</keyword>
<feature type="domain" description="GH16" evidence="2">
    <location>
        <begin position="50"/>
        <end position="270"/>
    </location>
</feature>
<dbReference type="InterPro" id="IPR013320">
    <property type="entry name" value="ConA-like_dom_sf"/>
</dbReference>
<dbReference type="AlphaFoldDB" id="A0A563UB88"/>
<gene>
    <name evidence="3" type="ORF">FPZ42_04875</name>
</gene>
<evidence type="ECO:0000256" key="1">
    <source>
        <dbReference type="ARBA" id="ARBA00006865"/>
    </source>
</evidence>
<name>A0A563UB88_9SPHI</name>
<comment type="caution">
    <text evidence="3">The sequence shown here is derived from an EMBL/GenBank/DDBJ whole genome shotgun (WGS) entry which is preliminary data.</text>
</comment>
<dbReference type="PANTHER" id="PTHR10963">
    <property type="entry name" value="GLYCOSYL HYDROLASE-RELATED"/>
    <property type="match status" value="1"/>
</dbReference>
<dbReference type="Proteomes" id="UP000318010">
    <property type="component" value="Unassembled WGS sequence"/>
</dbReference>
<evidence type="ECO:0000313" key="4">
    <source>
        <dbReference type="Proteomes" id="UP000318010"/>
    </source>
</evidence>
<keyword evidence="4" id="KW-1185">Reference proteome</keyword>
<dbReference type="CDD" id="cd08023">
    <property type="entry name" value="GH16_laminarinase_like"/>
    <property type="match status" value="1"/>
</dbReference>
<dbReference type="InterPro" id="IPR050546">
    <property type="entry name" value="Glycosyl_Hydrlase_16"/>
</dbReference>
<reference evidence="3 4" key="1">
    <citation type="submission" date="2019-07" db="EMBL/GenBank/DDBJ databases">
        <authorList>
            <person name="Kim J."/>
        </authorList>
    </citation>
    <scope>NUCLEOTIDE SEQUENCE [LARGE SCALE GENOMIC DNA]</scope>
    <source>
        <strain evidence="3 4">MJ1a</strain>
    </source>
</reference>
<dbReference type="RefSeq" id="WP_146269347.1">
    <property type="nucleotide sequence ID" value="NZ_VOEI01000001.1"/>
</dbReference>
<dbReference type="PROSITE" id="PS51762">
    <property type="entry name" value="GH16_2"/>
    <property type="match status" value="1"/>
</dbReference>
<dbReference type="GO" id="GO:0005975">
    <property type="term" value="P:carbohydrate metabolic process"/>
    <property type="evidence" value="ECO:0007669"/>
    <property type="project" value="InterPro"/>
</dbReference>
<dbReference type="Pfam" id="PF00722">
    <property type="entry name" value="Glyco_hydro_16"/>
    <property type="match status" value="1"/>
</dbReference>
<dbReference type="GO" id="GO:0004553">
    <property type="term" value="F:hydrolase activity, hydrolyzing O-glycosyl compounds"/>
    <property type="evidence" value="ECO:0007669"/>
    <property type="project" value="InterPro"/>
</dbReference>
<dbReference type="PROSITE" id="PS51257">
    <property type="entry name" value="PROKAR_LIPOPROTEIN"/>
    <property type="match status" value="1"/>
</dbReference>
<proteinExistence type="inferred from homology"/>
<comment type="similarity">
    <text evidence="1">Belongs to the glycosyl hydrolase 16 family.</text>
</comment>
<organism evidence="3 4">
    <name type="scientific">Mucilaginibacter achroorhodeus</name>
    <dbReference type="NCBI Taxonomy" id="2599294"/>
    <lineage>
        <taxon>Bacteria</taxon>
        <taxon>Pseudomonadati</taxon>
        <taxon>Bacteroidota</taxon>
        <taxon>Sphingobacteriia</taxon>
        <taxon>Sphingobacteriales</taxon>
        <taxon>Sphingobacteriaceae</taxon>
        <taxon>Mucilaginibacter</taxon>
    </lineage>
</organism>
<accession>A0A563UB88</accession>
<dbReference type="EMBL" id="VOEI01000001">
    <property type="protein sequence ID" value="TWR28553.1"/>
    <property type="molecule type" value="Genomic_DNA"/>
</dbReference>
<dbReference type="SUPFAM" id="SSF49899">
    <property type="entry name" value="Concanavalin A-like lectins/glucanases"/>
    <property type="match status" value="1"/>
</dbReference>